<name>A0A7C8IB06_9PLEO</name>
<evidence type="ECO:0000259" key="9">
    <source>
        <dbReference type="Pfam" id="PF03876"/>
    </source>
</evidence>
<evidence type="ECO:0000313" key="12">
    <source>
        <dbReference type="Proteomes" id="UP000481861"/>
    </source>
</evidence>
<organism evidence="11 12">
    <name type="scientific">Massariosphaeria phaeospora</name>
    <dbReference type="NCBI Taxonomy" id="100035"/>
    <lineage>
        <taxon>Eukaryota</taxon>
        <taxon>Fungi</taxon>
        <taxon>Dikarya</taxon>
        <taxon>Ascomycota</taxon>
        <taxon>Pezizomycotina</taxon>
        <taxon>Dothideomycetes</taxon>
        <taxon>Pleosporomycetidae</taxon>
        <taxon>Pleosporales</taxon>
        <taxon>Pleosporales incertae sedis</taxon>
        <taxon>Massariosphaeria</taxon>
    </lineage>
</organism>
<evidence type="ECO:0000313" key="11">
    <source>
        <dbReference type="EMBL" id="KAF2869610.1"/>
    </source>
</evidence>
<comment type="caution">
    <text evidence="11">The sequence shown here is derived from an EMBL/GenBank/DDBJ whole genome shotgun (WGS) entry which is preliminary data.</text>
</comment>
<dbReference type="Gene3D" id="3.30.1490.120">
    <property type="entry name" value="RNA polymerase Rpb7-like, N-terminal domain"/>
    <property type="match status" value="1"/>
</dbReference>
<evidence type="ECO:0000256" key="8">
    <source>
        <dbReference type="SAM" id="MobiDB-lite"/>
    </source>
</evidence>
<dbReference type="GO" id="GO:0005736">
    <property type="term" value="C:RNA polymerase I complex"/>
    <property type="evidence" value="ECO:0007669"/>
    <property type="project" value="TreeGrafter"/>
</dbReference>
<evidence type="ECO:0000256" key="6">
    <source>
        <dbReference type="ARBA" id="ARBA00023242"/>
    </source>
</evidence>
<evidence type="ECO:0000256" key="7">
    <source>
        <dbReference type="RuleBase" id="RU369086"/>
    </source>
</evidence>
<evidence type="ECO:0000256" key="3">
    <source>
        <dbReference type="ARBA" id="ARBA00022478"/>
    </source>
</evidence>
<dbReference type="EMBL" id="JAADJZ010000015">
    <property type="protein sequence ID" value="KAF2869610.1"/>
    <property type="molecule type" value="Genomic_DNA"/>
</dbReference>
<dbReference type="Pfam" id="PF03876">
    <property type="entry name" value="SHS2_Rpb7-N"/>
    <property type="match status" value="1"/>
</dbReference>
<dbReference type="Proteomes" id="UP000481861">
    <property type="component" value="Unassembled WGS sequence"/>
</dbReference>
<proteinExistence type="inferred from homology"/>
<dbReference type="PANTHER" id="PTHR12709">
    <property type="entry name" value="DNA-DIRECTED RNA POLYMERASE II, III"/>
    <property type="match status" value="1"/>
</dbReference>
<keyword evidence="12" id="KW-1185">Reference proteome</keyword>
<comment type="similarity">
    <text evidence="2">Belongs to the eukaryotic RPA43 RNA polymerase subunit family.</text>
</comment>
<dbReference type="GO" id="GO:0006362">
    <property type="term" value="P:transcription elongation by RNA polymerase I"/>
    <property type="evidence" value="ECO:0007669"/>
    <property type="project" value="TreeGrafter"/>
</dbReference>
<feature type="domain" description="RNA polymerase Rpb7-like N-terminal" evidence="9">
    <location>
        <begin position="22"/>
        <end position="69"/>
    </location>
</feature>
<reference evidence="11 12" key="1">
    <citation type="submission" date="2020-01" db="EMBL/GenBank/DDBJ databases">
        <authorList>
            <consortium name="DOE Joint Genome Institute"/>
            <person name="Haridas S."/>
            <person name="Albert R."/>
            <person name="Binder M."/>
            <person name="Bloem J."/>
            <person name="Labutti K."/>
            <person name="Salamov A."/>
            <person name="Andreopoulos B."/>
            <person name="Baker S.E."/>
            <person name="Barry K."/>
            <person name="Bills G."/>
            <person name="Bluhm B.H."/>
            <person name="Cannon C."/>
            <person name="Castanera R."/>
            <person name="Culley D.E."/>
            <person name="Daum C."/>
            <person name="Ezra D."/>
            <person name="Gonzalez J.B."/>
            <person name="Henrissat B."/>
            <person name="Kuo A."/>
            <person name="Liang C."/>
            <person name="Lipzen A."/>
            <person name="Lutzoni F."/>
            <person name="Magnuson J."/>
            <person name="Mondo S."/>
            <person name="Nolan M."/>
            <person name="Ohm R."/>
            <person name="Pangilinan J."/>
            <person name="Park H.-J.H."/>
            <person name="Ramirez L."/>
            <person name="Alfaro M."/>
            <person name="Sun H."/>
            <person name="Tritt A."/>
            <person name="Yoshinaga Y."/>
            <person name="Zwiers L.-H.L."/>
            <person name="Turgeon B.G."/>
            <person name="Goodwin S.B."/>
            <person name="Spatafora J.W."/>
            <person name="Crous P.W."/>
            <person name="Grigoriev I.V."/>
        </authorList>
    </citation>
    <scope>NUCLEOTIDE SEQUENCE [LARGE SCALE GENOMIC DNA]</scope>
    <source>
        <strain evidence="11 12">CBS 611.86</strain>
    </source>
</reference>
<dbReference type="InterPro" id="IPR036898">
    <property type="entry name" value="RNA_pol_Rpb7-like_N_sf"/>
</dbReference>
<comment type="function">
    <text evidence="7">DNA-dependent RNA polymerase which catalyzes the transcription of DNA into RNA using the four ribonucleoside triphosphates as substrates.</text>
</comment>
<dbReference type="PANTHER" id="PTHR12709:SF5">
    <property type="entry name" value="DNA-DIRECTED RNA POLYMERASE I SUBUNIT RPA43"/>
    <property type="match status" value="1"/>
</dbReference>
<evidence type="ECO:0000256" key="4">
    <source>
        <dbReference type="ARBA" id="ARBA00022553"/>
    </source>
</evidence>
<dbReference type="Pfam" id="PF17875">
    <property type="entry name" value="RPA43_OB"/>
    <property type="match status" value="1"/>
</dbReference>
<evidence type="ECO:0000256" key="2">
    <source>
        <dbReference type="ARBA" id="ARBA00005930"/>
    </source>
</evidence>
<evidence type="ECO:0000256" key="1">
    <source>
        <dbReference type="ARBA" id="ARBA00004604"/>
    </source>
</evidence>
<sequence length="209" mass="22772">MAPIHNDHPPPESLFHLATITQYVPLPPASLNAPHPAICASVFSPLLLSYYPPAQGIVLAYHDVKLSDEAPQPQPKPQKRKRKRSARARADDDDDEADGDGGGDGEAQHGDGEEAAAAAVDAEAPGRLLCKVVDEYAAPYLWATATFLVWRPRPASLIPARVTHQSSTHITLAHLNTFPVSVLKTQLPPAWTWHEEALFHDPPAELNWS</sequence>
<keyword evidence="3 7" id="KW-0240">DNA-directed RNA polymerase</keyword>
<keyword evidence="4" id="KW-0597">Phosphoprotein</keyword>
<evidence type="ECO:0000259" key="10">
    <source>
        <dbReference type="Pfam" id="PF17875"/>
    </source>
</evidence>
<dbReference type="OrthoDB" id="10250504at2759"/>
<feature type="domain" description="RPA43 OB" evidence="10">
    <location>
        <begin position="152"/>
        <end position="195"/>
    </location>
</feature>
<gene>
    <name evidence="11" type="ORF">BDV95DRAFT_82229</name>
</gene>
<keyword evidence="5 7" id="KW-0804">Transcription</keyword>
<evidence type="ECO:0000256" key="5">
    <source>
        <dbReference type="ARBA" id="ARBA00023163"/>
    </source>
</evidence>
<comment type="subcellular location">
    <subcellularLocation>
        <location evidence="1">Nucleus</location>
        <location evidence="1">Nucleolus</location>
    </subcellularLocation>
</comment>
<feature type="compositionally biased region" description="Acidic residues" evidence="8">
    <location>
        <begin position="91"/>
        <end position="103"/>
    </location>
</feature>
<dbReference type="AlphaFoldDB" id="A0A7C8IB06"/>
<dbReference type="GO" id="GO:0055029">
    <property type="term" value="C:nuclear DNA-directed RNA polymerase complex"/>
    <property type="evidence" value="ECO:0007669"/>
    <property type="project" value="UniProtKB-ARBA"/>
</dbReference>
<keyword evidence="6 7" id="KW-0539">Nucleus</keyword>
<dbReference type="InterPro" id="IPR045113">
    <property type="entry name" value="Rpb7-like"/>
</dbReference>
<protein>
    <recommendedName>
        <fullName evidence="7">DNA-directed RNA polymerase subunit</fullName>
    </recommendedName>
</protein>
<dbReference type="InterPro" id="IPR041178">
    <property type="entry name" value="RPA43_OB"/>
</dbReference>
<accession>A0A7C8IB06</accession>
<dbReference type="InterPro" id="IPR005576">
    <property type="entry name" value="Rpb7-like_N"/>
</dbReference>
<feature type="region of interest" description="Disordered" evidence="8">
    <location>
        <begin position="68"/>
        <end position="119"/>
    </location>
</feature>
<feature type="compositionally biased region" description="Basic residues" evidence="8">
    <location>
        <begin position="77"/>
        <end position="87"/>
    </location>
</feature>
<dbReference type="Gene3D" id="2.40.50.1060">
    <property type="match status" value="1"/>
</dbReference>
<dbReference type="GO" id="GO:0006352">
    <property type="term" value="P:DNA-templated transcription initiation"/>
    <property type="evidence" value="ECO:0007669"/>
    <property type="project" value="UniProtKB-UniRule"/>
</dbReference>